<dbReference type="PANTHER" id="PTHR46211:SF1">
    <property type="entry name" value="GLYCEROPHOSPHODIESTER PHOSPHODIESTERASE, CYTOPLASMIC"/>
    <property type="match status" value="1"/>
</dbReference>
<dbReference type="GO" id="GO:0008081">
    <property type="term" value="F:phosphoric diester hydrolase activity"/>
    <property type="evidence" value="ECO:0007669"/>
    <property type="project" value="InterPro"/>
</dbReference>
<dbReference type="InterPro" id="IPR030395">
    <property type="entry name" value="GP_PDE_dom"/>
</dbReference>
<dbReference type="PROSITE" id="PS51704">
    <property type="entry name" value="GP_PDE"/>
    <property type="match status" value="1"/>
</dbReference>
<dbReference type="SUPFAM" id="SSF51695">
    <property type="entry name" value="PLC-like phosphodiesterases"/>
    <property type="match status" value="1"/>
</dbReference>
<dbReference type="RefSeq" id="WP_138490670.1">
    <property type="nucleotide sequence ID" value="NZ_CP046131.1"/>
</dbReference>
<feature type="domain" description="GP-PDE" evidence="1">
    <location>
        <begin position="3"/>
        <end position="230"/>
    </location>
</feature>
<protein>
    <submittedName>
        <fullName evidence="2">Glycerophosphodiester phosphodiesterase</fullName>
    </submittedName>
</protein>
<dbReference type="EMBL" id="CP031023">
    <property type="protein sequence ID" value="AZA15479.1"/>
    <property type="molecule type" value="Genomic_DNA"/>
</dbReference>
<evidence type="ECO:0000313" key="2">
    <source>
        <dbReference type="EMBL" id="AZA15479.1"/>
    </source>
</evidence>
<name>A0A3G6JC21_LACDL</name>
<dbReference type="InterPro" id="IPR017946">
    <property type="entry name" value="PLC-like_Pdiesterase_TIM-brl"/>
</dbReference>
<sequence length="230" mass="26747">MRTKIFGHRGYPAKFPENSLEGFDYCMHHGAEGIEFDVHLTRDGVPVIMHDENIKRTTNGKGLIKDFSLAELDQFHLANGERIPRLKDLFQLTEESGYEGQLNLEMKTNKFDYPGLPEKIFALADQFKFKQEIIYSSFNLQTLIHAQKIRPKENYNFLTDKRIKDPAAFVKEHGFKGVHPKRLLDTDTPERIWTVDSPLRAKKIIEYGAAGFFTNKFEDMMDLRKRVANY</sequence>
<accession>A0A3G6JC21</accession>
<reference evidence="2" key="1">
    <citation type="submission" date="2018-07" db="EMBL/GenBank/DDBJ databases">
        <authorList>
            <person name="Somerville V."/>
        </authorList>
    </citation>
    <scope>NUCLEOTIDE SEQUENCE</scope>
    <source>
        <strain evidence="2">NWC_2_2</strain>
    </source>
</reference>
<dbReference type="PANTHER" id="PTHR46211">
    <property type="entry name" value="GLYCEROPHOSPHORYL DIESTER PHOSPHODIESTERASE"/>
    <property type="match status" value="1"/>
</dbReference>
<dbReference type="Gene3D" id="3.20.20.190">
    <property type="entry name" value="Phosphatidylinositol (PI) phosphodiesterase"/>
    <property type="match status" value="1"/>
</dbReference>
<gene>
    <name evidence="2" type="ORF">DQL93_01685</name>
</gene>
<dbReference type="GO" id="GO:0006629">
    <property type="term" value="P:lipid metabolic process"/>
    <property type="evidence" value="ECO:0007669"/>
    <property type="project" value="InterPro"/>
</dbReference>
<dbReference type="AlphaFoldDB" id="A0A3G6JC21"/>
<dbReference type="Pfam" id="PF03009">
    <property type="entry name" value="GDPD"/>
    <property type="match status" value="1"/>
</dbReference>
<evidence type="ECO:0000259" key="1">
    <source>
        <dbReference type="PROSITE" id="PS51704"/>
    </source>
</evidence>
<organism evidence="2">
    <name type="scientific">Lactobacillus delbrueckii subsp. lactis</name>
    <dbReference type="NCBI Taxonomy" id="29397"/>
    <lineage>
        <taxon>Bacteria</taxon>
        <taxon>Bacillati</taxon>
        <taxon>Bacillota</taxon>
        <taxon>Bacilli</taxon>
        <taxon>Lactobacillales</taxon>
        <taxon>Lactobacillaceae</taxon>
        <taxon>Lactobacillus</taxon>
    </lineage>
</organism>
<proteinExistence type="predicted"/>